<evidence type="ECO:0000313" key="1">
    <source>
        <dbReference type="EMBL" id="QDY81132.1"/>
    </source>
</evidence>
<dbReference type="Proteomes" id="UP000320580">
    <property type="component" value="Chromosome"/>
</dbReference>
<dbReference type="KEGG" id="sqz:FQU76_18365"/>
<dbReference type="NCBIfam" id="NF041390">
    <property type="entry name" value="TadE_Rv3655c"/>
    <property type="match status" value="1"/>
</dbReference>
<organism evidence="1 2">
    <name type="scientific">Streptomyces qinzhouensis</name>
    <dbReference type="NCBI Taxonomy" id="2599401"/>
    <lineage>
        <taxon>Bacteria</taxon>
        <taxon>Bacillati</taxon>
        <taxon>Actinomycetota</taxon>
        <taxon>Actinomycetes</taxon>
        <taxon>Kitasatosporales</taxon>
        <taxon>Streptomycetaceae</taxon>
        <taxon>Streptomyces</taxon>
    </lineage>
</organism>
<dbReference type="InterPro" id="IPR049790">
    <property type="entry name" value="Rv3655c/TadE"/>
</dbReference>
<reference evidence="1 2" key="1">
    <citation type="submission" date="2019-07" db="EMBL/GenBank/DDBJ databases">
        <authorList>
            <person name="Zhu P."/>
        </authorList>
    </citation>
    <scope>NUCLEOTIDE SEQUENCE [LARGE SCALE GENOMIC DNA]</scope>
    <source>
        <strain evidence="1 2">SSL-25</strain>
    </source>
</reference>
<dbReference type="EMBL" id="CP042266">
    <property type="protein sequence ID" value="QDY81132.1"/>
    <property type="molecule type" value="Genomic_DNA"/>
</dbReference>
<evidence type="ECO:0000313" key="2">
    <source>
        <dbReference type="Proteomes" id="UP000320580"/>
    </source>
</evidence>
<keyword evidence="2" id="KW-1185">Reference proteome</keyword>
<name>A0A5B8IRD5_9ACTN</name>
<sequence length="111" mass="11247">MTAEAAVAIPALVALVAAFLWALTAAVAQIRCVDAAYAGARAAARSEPRSVVLEAARAAAPTGARIRVHRAGDFWRVRVESPSPGPGSLALTLSAEAAVRAEETAAGVAGW</sequence>
<dbReference type="AlphaFoldDB" id="A0A5B8IRD5"/>
<accession>A0A5B8IRD5</accession>
<protein>
    <submittedName>
        <fullName evidence="1">Pilus assembly protein TadE</fullName>
    </submittedName>
</protein>
<gene>
    <name evidence="1" type="ORF">FQU76_18365</name>
</gene>
<proteinExistence type="predicted"/>